<dbReference type="STRING" id="694270.A0A395T018"/>
<dbReference type="InterPro" id="IPR011008">
    <property type="entry name" value="Dimeric_a/b-barrel"/>
</dbReference>
<keyword evidence="3" id="KW-1185">Reference proteome</keyword>
<dbReference type="GO" id="GO:0016491">
    <property type="term" value="F:oxidoreductase activity"/>
    <property type="evidence" value="ECO:0007669"/>
    <property type="project" value="InterPro"/>
</dbReference>
<dbReference type="InterPro" id="IPR009799">
    <property type="entry name" value="EthD_dom"/>
</dbReference>
<evidence type="ECO:0000313" key="3">
    <source>
        <dbReference type="Proteomes" id="UP000266234"/>
    </source>
</evidence>
<comment type="caution">
    <text evidence="2">The sequence shown here is derived from an EMBL/GenBank/DDBJ whole genome shotgun (WGS) entry which is preliminary data.</text>
</comment>
<proteinExistence type="inferred from homology"/>
<dbReference type="AlphaFoldDB" id="A0A395T018"/>
<accession>A0A395T018</accession>
<dbReference type="Gene3D" id="3.30.70.100">
    <property type="match status" value="1"/>
</dbReference>
<gene>
    <name evidence="2" type="ORF">FLONG3_4168</name>
</gene>
<dbReference type="NCBIfam" id="TIGR02118">
    <property type="entry name" value="EthD family reductase"/>
    <property type="match status" value="1"/>
</dbReference>
<dbReference type="PANTHER" id="PTHR40260:SF2">
    <property type="entry name" value="BLR8190 PROTEIN"/>
    <property type="match status" value="1"/>
</dbReference>
<dbReference type="EMBL" id="PXOG01000088">
    <property type="protein sequence ID" value="RGP77709.1"/>
    <property type="molecule type" value="Genomic_DNA"/>
</dbReference>
<evidence type="ECO:0000256" key="1">
    <source>
        <dbReference type="ARBA" id="ARBA00005986"/>
    </source>
</evidence>
<dbReference type="OrthoDB" id="4892971at2759"/>
<comment type="similarity">
    <text evidence="1">Belongs to the tpcK family.</text>
</comment>
<name>A0A395T018_9HYPO</name>
<protein>
    <submittedName>
        <fullName evidence="2">Ethyl tert-butyl ether degradation</fullName>
    </submittedName>
</protein>
<dbReference type="Proteomes" id="UP000266234">
    <property type="component" value="Unassembled WGS sequence"/>
</dbReference>
<sequence length="101" mass="11126">MATVIIQYPSGHDFDVDYYLKTHMPLAEKTWKDKGLKSAEVVKLGGDSPYQIYTILKWESMAAFQAAAGAEDAKAVHEDVKNFTTAKAEVRFGATVAEAKL</sequence>
<organism evidence="2 3">
    <name type="scientific">Fusarium longipes</name>
    <dbReference type="NCBI Taxonomy" id="694270"/>
    <lineage>
        <taxon>Eukaryota</taxon>
        <taxon>Fungi</taxon>
        <taxon>Dikarya</taxon>
        <taxon>Ascomycota</taxon>
        <taxon>Pezizomycotina</taxon>
        <taxon>Sordariomycetes</taxon>
        <taxon>Hypocreomycetidae</taxon>
        <taxon>Hypocreales</taxon>
        <taxon>Nectriaceae</taxon>
        <taxon>Fusarium</taxon>
    </lineage>
</organism>
<reference evidence="2 3" key="1">
    <citation type="journal article" date="2018" name="PLoS Pathog.">
        <title>Evolution of structural diversity of trichothecenes, a family of toxins produced by plant pathogenic and entomopathogenic fungi.</title>
        <authorList>
            <person name="Proctor R.H."/>
            <person name="McCormick S.P."/>
            <person name="Kim H.S."/>
            <person name="Cardoza R.E."/>
            <person name="Stanley A.M."/>
            <person name="Lindo L."/>
            <person name="Kelly A."/>
            <person name="Brown D.W."/>
            <person name="Lee T."/>
            <person name="Vaughan M.M."/>
            <person name="Alexander N.J."/>
            <person name="Busman M."/>
            <person name="Gutierrez S."/>
        </authorList>
    </citation>
    <scope>NUCLEOTIDE SEQUENCE [LARGE SCALE GENOMIC DNA]</scope>
    <source>
        <strain evidence="2 3">NRRL 20695</strain>
    </source>
</reference>
<dbReference type="PANTHER" id="PTHR40260">
    <property type="entry name" value="BLR8190 PROTEIN"/>
    <property type="match status" value="1"/>
</dbReference>
<evidence type="ECO:0000313" key="2">
    <source>
        <dbReference type="EMBL" id="RGP77709.1"/>
    </source>
</evidence>
<dbReference type="SUPFAM" id="SSF54909">
    <property type="entry name" value="Dimeric alpha+beta barrel"/>
    <property type="match status" value="1"/>
</dbReference>